<gene>
    <name evidence="3" type="ORF">MAE02_58390</name>
</gene>
<evidence type="ECO:0000313" key="3">
    <source>
        <dbReference type="EMBL" id="GEO18143.1"/>
    </source>
</evidence>
<organism evidence="3 4">
    <name type="scientific">Microvirga aerophila</name>
    <dbReference type="NCBI Taxonomy" id="670291"/>
    <lineage>
        <taxon>Bacteria</taxon>
        <taxon>Pseudomonadati</taxon>
        <taxon>Pseudomonadota</taxon>
        <taxon>Alphaproteobacteria</taxon>
        <taxon>Hyphomicrobiales</taxon>
        <taxon>Methylobacteriaceae</taxon>
        <taxon>Microvirga</taxon>
    </lineage>
</organism>
<dbReference type="RefSeq" id="WP_114189083.1">
    <property type="nucleotide sequence ID" value="NZ_BJYU01000157.1"/>
</dbReference>
<name>A0A512C1T1_9HYPH</name>
<dbReference type="InterPro" id="IPR015995">
    <property type="entry name" value="MlrC_N"/>
</dbReference>
<evidence type="ECO:0000313" key="4">
    <source>
        <dbReference type="Proteomes" id="UP000321085"/>
    </source>
</evidence>
<sequence>MTWQAHNRVAVGLIWQETNSFNPLATETSDFITHEGDAVLSAYEATATALGGIIRRLRALGAVPIPTFAAKARPGGPIRDAVVEDLIARLIDRVKSEEIDAICLELHGGMASETVADVEGLLLSRLRKAIGRSVPISVALDLHGHITDRMVANVNFLTGYRTHPHSDMVETGERATEMLMNIVQRRVKLVSARRSVPFLALWRDETAEPPMRDVYQTLVTEAARHQHYIDASIFNTHPFLDAPGLGQVVVSYFDDDTPAAVSLTNAIADKLWSIRKEFVGEAPGLDEVFARADKAAREGSQPVAIGDQGDSVLAGTPGDSVEIARYAAKYYPALRGLIPVFDPQAVATARAAGIGTTVTLHLGASITPELVPLELTAIVVALTDGIFPNEGSYMKGVLNDMGATAILQAGAQTFIVTSRAPSACDPGLARHTGKALTNFQYIVVKSSNHFRLSLSPACDCIVAATPGLSSRKPDYLRHQKARPIFPVDEL</sequence>
<dbReference type="Proteomes" id="UP000321085">
    <property type="component" value="Unassembled WGS sequence"/>
</dbReference>
<dbReference type="AlphaFoldDB" id="A0A512C1T1"/>
<accession>A0A512C1T1</accession>
<keyword evidence="4" id="KW-1185">Reference proteome</keyword>
<comment type="caution">
    <text evidence="3">The sequence shown here is derived from an EMBL/GenBank/DDBJ whole genome shotgun (WGS) entry which is preliminary data.</text>
</comment>
<proteinExistence type="predicted"/>
<evidence type="ECO:0000259" key="2">
    <source>
        <dbReference type="Pfam" id="PF07364"/>
    </source>
</evidence>
<feature type="domain" description="Microcystin LR degradation protein MlrC N-terminal" evidence="2">
    <location>
        <begin position="8"/>
        <end position="292"/>
    </location>
</feature>
<feature type="domain" description="Microcystin LR degradation protein MlrC C-terminal" evidence="1">
    <location>
        <begin position="305"/>
        <end position="479"/>
    </location>
</feature>
<dbReference type="Pfam" id="PF07171">
    <property type="entry name" value="MlrC_C"/>
    <property type="match status" value="1"/>
</dbReference>
<reference evidence="3 4" key="1">
    <citation type="submission" date="2019-07" db="EMBL/GenBank/DDBJ databases">
        <title>Whole genome shotgun sequence of Microvirga aerophila NBRC 106136.</title>
        <authorList>
            <person name="Hosoyama A."/>
            <person name="Uohara A."/>
            <person name="Ohji S."/>
            <person name="Ichikawa N."/>
        </authorList>
    </citation>
    <scope>NUCLEOTIDE SEQUENCE [LARGE SCALE GENOMIC DNA]</scope>
    <source>
        <strain evidence="3 4">NBRC 106136</strain>
    </source>
</reference>
<dbReference type="OrthoDB" id="9782658at2"/>
<dbReference type="InterPro" id="IPR010799">
    <property type="entry name" value="MlrC_C"/>
</dbReference>
<protein>
    <submittedName>
        <fullName evidence="3">Microcystinase C</fullName>
    </submittedName>
</protein>
<dbReference type="Pfam" id="PF07364">
    <property type="entry name" value="DUF1485"/>
    <property type="match status" value="1"/>
</dbReference>
<dbReference type="EMBL" id="BJYU01000157">
    <property type="protein sequence ID" value="GEO18143.1"/>
    <property type="molecule type" value="Genomic_DNA"/>
</dbReference>
<evidence type="ECO:0000259" key="1">
    <source>
        <dbReference type="Pfam" id="PF07171"/>
    </source>
</evidence>